<feature type="transmembrane region" description="Helical" evidence="7">
    <location>
        <begin position="111"/>
        <end position="131"/>
    </location>
</feature>
<dbReference type="Pfam" id="PF00528">
    <property type="entry name" value="BPD_transp_1"/>
    <property type="match status" value="1"/>
</dbReference>
<evidence type="ECO:0000256" key="6">
    <source>
        <dbReference type="ARBA" id="ARBA00023136"/>
    </source>
</evidence>
<dbReference type="InterPro" id="IPR035906">
    <property type="entry name" value="MetI-like_sf"/>
</dbReference>
<organism evidence="9 10">
    <name type="scientific">Candidatus Wallbacteria bacterium GWC2_49_35</name>
    <dbReference type="NCBI Taxonomy" id="1817813"/>
    <lineage>
        <taxon>Bacteria</taxon>
        <taxon>Candidatus Walliibacteriota</taxon>
    </lineage>
</organism>
<evidence type="ECO:0000256" key="2">
    <source>
        <dbReference type="ARBA" id="ARBA00022448"/>
    </source>
</evidence>
<dbReference type="EMBL" id="MGFH01000213">
    <property type="protein sequence ID" value="OGM02227.1"/>
    <property type="molecule type" value="Genomic_DNA"/>
</dbReference>
<reference evidence="9 10" key="1">
    <citation type="journal article" date="2016" name="Nat. Commun.">
        <title>Thousands of microbial genomes shed light on interconnected biogeochemical processes in an aquifer system.</title>
        <authorList>
            <person name="Anantharaman K."/>
            <person name="Brown C.T."/>
            <person name="Hug L.A."/>
            <person name="Sharon I."/>
            <person name="Castelle C.J."/>
            <person name="Probst A.J."/>
            <person name="Thomas B.C."/>
            <person name="Singh A."/>
            <person name="Wilkins M.J."/>
            <person name="Karaoz U."/>
            <person name="Brodie E.L."/>
            <person name="Williams K.H."/>
            <person name="Hubbard S.S."/>
            <person name="Banfield J.F."/>
        </authorList>
    </citation>
    <scope>NUCLEOTIDE SEQUENCE [LARGE SCALE GENOMIC DNA]</scope>
</reference>
<feature type="transmembrane region" description="Helical" evidence="7">
    <location>
        <begin position="357"/>
        <end position="374"/>
    </location>
</feature>
<evidence type="ECO:0000313" key="10">
    <source>
        <dbReference type="Proteomes" id="UP000178735"/>
    </source>
</evidence>
<protein>
    <recommendedName>
        <fullName evidence="8">ABC transmembrane type-1 domain-containing protein</fullName>
    </recommendedName>
</protein>
<keyword evidence="2 7" id="KW-0813">Transport</keyword>
<dbReference type="InterPro" id="IPR051393">
    <property type="entry name" value="ABC_transporter_permease"/>
</dbReference>
<feature type="transmembrane region" description="Helical" evidence="7">
    <location>
        <begin position="70"/>
        <end position="99"/>
    </location>
</feature>
<dbReference type="PROSITE" id="PS50928">
    <property type="entry name" value="ABC_TM1"/>
    <property type="match status" value="1"/>
</dbReference>
<dbReference type="AlphaFoldDB" id="A0A1F7WI43"/>
<sequence length="386" mass="43016">MAKAINQSQENKVSYLFLAPFLTVFLVFLAYPIVYSFFLSFQESGTGYSLNSLEWVGLKNYFNLFTDIEFLWAVLMTFYYALLIMPLGILSSLVLAILLNNKISFKNVFRSAYFLPNILDMLVIGIIWTLIYSKDGVVDKFIKIIFDFFTFDFLGNITNSFFLSVFTLFTQGVFYGLILFFIYKIYSNFPMSRYVKNEKMAHILDILVYGVTFVLIFGSGGLLGGASKVLGSAVNNGVLGTPATCMPAVVFALVVKGAGFGMILFLAAIQNISESVYEAADIDGCNEVQKFFYITLPLVKPIIFFMAVTGIIGALNAFTEIYAMTKGGPIMTVFGKSLGATKLTGYYLFTKWEQSEFGYAAAMSYALLVLTIIISKIQEKVLSPED</sequence>
<feature type="transmembrane region" description="Helical" evidence="7">
    <location>
        <begin position="302"/>
        <end position="324"/>
    </location>
</feature>
<feature type="transmembrane region" description="Helical" evidence="7">
    <location>
        <begin position="161"/>
        <end position="186"/>
    </location>
</feature>
<dbReference type="SUPFAM" id="SSF161098">
    <property type="entry name" value="MetI-like"/>
    <property type="match status" value="2"/>
</dbReference>
<dbReference type="GO" id="GO:0055085">
    <property type="term" value="P:transmembrane transport"/>
    <property type="evidence" value="ECO:0007669"/>
    <property type="project" value="InterPro"/>
</dbReference>
<evidence type="ECO:0000256" key="7">
    <source>
        <dbReference type="RuleBase" id="RU363032"/>
    </source>
</evidence>
<dbReference type="GO" id="GO:0005886">
    <property type="term" value="C:plasma membrane"/>
    <property type="evidence" value="ECO:0007669"/>
    <property type="project" value="UniProtKB-SubCell"/>
</dbReference>
<evidence type="ECO:0000259" key="8">
    <source>
        <dbReference type="PROSITE" id="PS50928"/>
    </source>
</evidence>
<proteinExistence type="inferred from homology"/>
<accession>A0A1F7WI43</accession>
<dbReference type="PANTHER" id="PTHR30193">
    <property type="entry name" value="ABC TRANSPORTER PERMEASE PROTEIN"/>
    <property type="match status" value="1"/>
</dbReference>
<evidence type="ECO:0000256" key="4">
    <source>
        <dbReference type="ARBA" id="ARBA00022692"/>
    </source>
</evidence>
<evidence type="ECO:0000256" key="1">
    <source>
        <dbReference type="ARBA" id="ARBA00004651"/>
    </source>
</evidence>
<dbReference type="Proteomes" id="UP000178735">
    <property type="component" value="Unassembled WGS sequence"/>
</dbReference>
<keyword evidence="3" id="KW-1003">Cell membrane</keyword>
<keyword evidence="6 7" id="KW-0472">Membrane</keyword>
<dbReference type="PANTHER" id="PTHR30193:SF37">
    <property type="entry name" value="INNER MEMBRANE ABC TRANSPORTER PERMEASE PROTEIN YCJO"/>
    <property type="match status" value="1"/>
</dbReference>
<dbReference type="CDD" id="cd06261">
    <property type="entry name" value="TM_PBP2"/>
    <property type="match status" value="1"/>
</dbReference>
<keyword evidence="4 7" id="KW-0812">Transmembrane</keyword>
<dbReference type="InterPro" id="IPR000515">
    <property type="entry name" value="MetI-like"/>
</dbReference>
<feature type="transmembrane region" description="Helical" evidence="7">
    <location>
        <begin position="12"/>
        <end position="34"/>
    </location>
</feature>
<evidence type="ECO:0000313" key="9">
    <source>
        <dbReference type="EMBL" id="OGM02227.1"/>
    </source>
</evidence>
<gene>
    <name evidence="9" type="ORF">A2008_09010</name>
</gene>
<evidence type="ECO:0000256" key="5">
    <source>
        <dbReference type="ARBA" id="ARBA00022989"/>
    </source>
</evidence>
<name>A0A1F7WI43_9BACT</name>
<keyword evidence="5 7" id="KW-1133">Transmembrane helix</keyword>
<evidence type="ECO:0000256" key="3">
    <source>
        <dbReference type="ARBA" id="ARBA00022475"/>
    </source>
</evidence>
<dbReference type="Gene3D" id="1.10.3720.10">
    <property type="entry name" value="MetI-like"/>
    <property type="match status" value="2"/>
</dbReference>
<comment type="caution">
    <text evidence="9">The sequence shown here is derived from an EMBL/GenBank/DDBJ whole genome shotgun (WGS) entry which is preliminary data.</text>
</comment>
<feature type="transmembrane region" description="Helical" evidence="7">
    <location>
        <begin position="246"/>
        <end position="269"/>
    </location>
</feature>
<feature type="transmembrane region" description="Helical" evidence="7">
    <location>
        <begin position="206"/>
        <end position="226"/>
    </location>
</feature>
<dbReference type="STRING" id="1817813.A2008_09010"/>
<comment type="similarity">
    <text evidence="7">Belongs to the binding-protein-dependent transport system permease family.</text>
</comment>
<feature type="domain" description="ABC transmembrane type-1" evidence="8">
    <location>
        <begin position="74"/>
        <end position="378"/>
    </location>
</feature>
<comment type="subcellular location">
    <subcellularLocation>
        <location evidence="1 7">Cell membrane</location>
        <topology evidence="1 7">Multi-pass membrane protein</topology>
    </subcellularLocation>
</comment>